<keyword evidence="2 7" id="KW-0677">Repeat</keyword>
<dbReference type="InterPro" id="IPR023034">
    <property type="entry name" value="PPIase_SurA"/>
</dbReference>
<dbReference type="HAMAP" id="MF_01183">
    <property type="entry name" value="Chaperone_SurA"/>
    <property type="match status" value="1"/>
</dbReference>
<evidence type="ECO:0000259" key="8">
    <source>
        <dbReference type="PROSITE" id="PS50198"/>
    </source>
</evidence>
<dbReference type="Proteomes" id="UP000886251">
    <property type="component" value="Unassembled WGS sequence"/>
</dbReference>
<accession>A0A831RMB7</accession>
<proteinExistence type="inferred from homology"/>
<dbReference type="GO" id="GO:0042277">
    <property type="term" value="F:peptide binding"/>
    <property type="evidence" value="ECO:0007669"/>
    <property type="project" value="InterPro"/>
</dbReference>
<gene>
    <name evidence="7" type="primary">surA</name>
    <name evidence="9" type="ORF">ENI96_12150</name>
</gene>
<evidence type="ECO:0000256" key="7">
    <source>
        <dbReference type="HAMAP-Rule" id="MF_01183"/>
    </source>
</evidence>
<dbReference type="Pfam" id="PF13616">
    <property type="entry name" value="Rotamase_3"/>
    <property type="match status" value="1"/>
</dbReference>
<dbReference type="GO" id="GO:0003755">
    <property type="term" value="F:peptidyl-prolyl cis-trans isomerase activity"/>
    <property type="evidence" value="ECO:0007669"/>
    <property type="project" value="UniProtKB-UniRule"/>
</dbReference>
<comment type="function">
    <text evidence="7">Chaperone involved in the correct folding and assembly of outer membrane proteins. Recognizes specific patterns of aromatic residues and the orientation of their side chains, which are found more frequently in integral outer membrane proteins. May act in both early periplasmic and late outer membrane-associated steps of protein maturation.</text>
</comment>
<dbReference type="GO" id="GO:0051082">
    <property type="term" value="F:unfolded protein binding"/>
    <property type="evidence" value="ECO:0007669"/>
    <property type="project" value="UniProtKB-UniRule"/>
</dbReference>
<dbReference type="GO" id="GO:0043165">
    <property type="term" value="P:Gram-negative-bacterium-type cell outer membrane assembly"/>
    <property type="evidence" value="ECO:0007669"/>
    <property type="project" value="InterPro"/>
</dbReference>
<evidence type="ECO:0000313" key="9">
    <source>
        <dbReference type="EMBL" id="HEB97165.1"/>
    </source>
</evidence>
<comment type="domain">
    <text evidence="7">The PPIase activity resides only in the second parvulin domain. The N-terminal region and the C-terminal tail are necessary and sufficient for the chaperone activity of SurA. The PPIase activity is dispensable for SurA to function as a chaperone. The N-terminal region and the C-terminal tail are also required for porin recognition.</text>
</comment>
<dbReference type="EMBL" id="DRKP01000148">
    <property type="protein sequence ID" value="HEB97165.1"/>
    <property type="molecule type" value="Genomic_DNA"/>
</dbReference>
<sequence length="434" mass="49318" precursor="true">MTRDRLWTWLSLLILATAAQPLDLAAAEPLDEIVAVVDEDVVTRSELDQEVNRIRVQLRARGTTGMPPREVLERQVLDRVIMRKLELAAAKRAGIEVGEGEVAQAVNGIARKAGLTLSEFREALQQEGMDLRSFREGIRKQMIIQRLLQKEVTQRIRVTDQEVKNFLARKPAGPTGRSEYHLRHILIATPEGASPEQLEQARKKAERLVQELRNGLDFATAALTESDSQQALEGGDLGWRRTDQLPTLFVDRVATMERGEISDPIRSASGYNIIKVEDYKGGDRMIVEQTRVRHILIKTSEVTSDEDARTRLEQLRQRIEGGDDFADLARANSEDTASAIKGGDLGWVSAGDLLPRFEEEMNRLEIGELSEPIRTEFGWHLLQVLDRRSYDSTEEVKKAEARDKIRKRKFEEESELYLRRLRDEAFIEKKLDSG</sequence>
<name>A0A831RMB7_9GAMM</name>
<dbReference type="InterPro" id="IPR015391">
    <property type="entry name" value="SurA_N"/>
</dbReference>
<reference evidence="9" key="1">
    <citation type="journal article" date="2020" name="mSystems">
        <title>Genome- and Community-Level Interaction Insights into Carbon Utilization and Element Cycling Functions of Hydrothermarchaeota in Hydrothermal Sediment.</title>
        <authorList>
            <person name="Zhou Z."/>
            <person name="Liu Y."/>
            <person name="Xu W."/>
            <person name="Pan J."/>
            <person name="Luo Z.H."/>
            <person name="Li M."/>
        </authorList>
    </citation>
    <scope>NUCLEOTIDE SEQUENCE [LARGE SCALE GENOMIC DNA]</scope>
    <source>
        <strain evidence="9">HyVt-443</strain>
    </source>
</reference>
<dbReference type="InterPro" id="IPR050280">
    <property type="entry name" value="OMP_Chaperone_SurA"/>
</dbReference>
<comment type="caution">
    <text evidence="9">The sequence shown here is derived from an EMBL/GenBank/DDBJ whole genome shotgun (WGS) entry which is preliminary data.</text>
</comment>
<dbReference type="PROSITE" id="PS50198">
    <property type="entry name" value="PPIC_PPIASE_2"/>
    <property type="match status" value="2"/>
</dbReference>
<dbReference type="Gene3D" id="1.10.4030.10">
    <property type="entry name" value="Porin chaperone SurA, peptide-binding domain"/>
    <property type="match status" value="1"/>
</dbReference>
<evidence type="ECO:0000256" key="1">
    <source>
        <dbReference type="ARBA" id="ARBA00022729"/>
    </source>
</evidence>
<dbReference type="PANTHER" id="PTHR47637">
    <property type="entry name" value="CHAPERONE SURA"/>
    <property type="match status" value="1"/>
</dbReference>
<dbReference type="Pfam" id="PF00639">
    <property type="entry name" value="Rotamase"/>
    <property type="match status" value="1"/>
</dbReference>
<dbReference type="SUPFAM" id="SSF54534">
    <property type="entry name" value="FKBP-like"/>
    <property type="match status" value="2"/>
</dbReference>
<feature type="chain" id="PRO_5033170032" description="Chaperone SurA" evidence="7">
    <location>
        <begin position="26"/>
        <end position="434"/>
    </location>
</feature>
<dbReference type="GO" id="GO:0006457">
    <property type="term" value="P:protein folding"/>
    <property type="evidence" value="ECO:0007669"/>
    <property type="project" value="UniProtKB-UniRule"/>
</dbReference>
<dbReference type="PANTHER" id="PTHR47637:SF1">
    <property type="entry name" value="CHAPERONE SURA"/>
    <property type="match status" value="1"/>
</dbReference>
<keyword evidence="6 7" id="KW-0413">Isomerase</keyword>
<feature type="domain" description="PpiC" evidence="8">
    <location>
        <begin position="177"/>
        <end position="278"/>
    </location>
</feature>
<dbReference type="Pfam" id="PF09312">
    <property type="entry name" value="SurA_N"/>
    <property type="match status" value="1"/>
</dbReference>
<evidence type="ECO:0000256" key="5">
    <source>
        <dbReference type="ARBA" id="ARBA00023186"/>
    </source>
</evidence>
<dbReference type="InterPro" id="IPR027304">
    <property type="entry name" value="Trigger_fact/SurA_dom_sf"/>
</dbReference>
<evidence type="ECO:0000256" key="4">
    <source>
        <dbReference type="ARBA" id="ARBA00023110"/>
    </source>
</evidence>
<dbReference type="GO" id="GO:0030288">
    <property type="term" value="C:outer membrane-bounded periplasmic space"/>
    <property type="evidence" value="ECO:0007669"/>
    <property type="project" value="InterPro"/>
</dbReference>
<keyword evidence="5 7" id="KW-0143">Chaperone</keyword>
<dbReference type="InterPro" id="IPR046357">
    <property type="entry name" value="PPIase_dom_sf"/>
</dbReference>
<evidence type="ECO:0000256" key="3">
    <source>
        <dbReference type="ARBA" id="ARBA00022764"/>
    </source>
</evidence>
<dbReference type="SUPFAM" id="SSF109998">
    <property type="entry name" value="Triger factor/SurA peptide-binding domain-like"/>
    <property type="match status" value="1"/>
</dbReference>
<dbReference type="AlphaFoldDB" id="A0A831RMB7"/>
<comment type="subcellular location">
    <subcellularLocation>
        <location evidence="7">Periplasm</location>
    </subcellularLocation>
    <text evidence="7">Is capable of associating with the outer membrane.</text>
</comment>
<evidence type="ECO:0000256" key="2">
    <source>
        <dbReference type="ARBA" id="ARBA00022737"/>
    </source>
</evidence>
<dbReference type="EC" id="5.2.1.8" evidence="7"/>
<feature type="domain" description="PpiC" evidence="8">
    <location>
        <begin position="287"/>
        <end position="386"/>
    </location>
</feature>
<organism evidence="9">
    <name type="scientific">Sedimenticola thiotaurini</name>
    <dbReference type="NCBI Taxonomy" id="1543721"/>
    <lineage>
        <taxon>Bacteria</taxon>
        <taxon>Pseudomonadati</taxon>
        <taxon>Pseudomonadota</taxon>
        <taxon>Gammaproteobacteria</taxon>
        <taxon>Chromatiales</taxon>
        <taxon>Sedimenticolaceae</taxon>
        <taxon>Sedimenticola</taxon>
    </lineage>
</organism>
<keyword evidence="1 7" id="KW-0732">Signal</keyword>
<feature type="signal peptide" evidence="7">
    <location>
        <begin position="1"/>
        <end position="25"/>
    </location>
</feature>
<dbReference type="GO" id="GO:0050821">
    <property type="term" value="P:protein stabilization"/>
    <property type="evidence" value="ECO:0007669"/>
    <property type="project" value="InterPro"/>
</dbReference>
<keyword evidence="3 7" id="KW-0574">Periplasm</keyword>
<comment type="catalytic activity">
    <reaction evidence="7">
        <text>[protein]-peptidylproline (omega=180) = [protein]-peptidylproline (omega=0)</text>
        <dbReference type="Rhea" id="RHEA:16237"/>
        <dbReference type="Rhea" id="RHEA-COMP:10747"/>
        <dbReference type="Rhea" id="RHEA-COMP:10748"/>
        <dbReference type="ChEBI" id="CHEBI:83833"/>
        <dbReference type="ChEBI" id="CHEBI:83834"/>
        <dbReference type="EC" id="5.2.1.8"/>
    </reaction>
</comment>
<evidence type="ECO:0000256" key="6">
    <source>
        <dbReference type="ARBA" id="ARBA00023235"/>
    </source>
</evidence>
<dbReference type="InterPro" id="IPR000297">
    <property type="entry name" value="PPIase_PpiC"/>
</dbReference>
<protein>
    <recommendedName>
        <fullName evidence="7">Chaperone SurA</fullName>
    </recommendedName>
    <alternativeName>
        <fullName evidence="7">Peptidyl-prolyl cis-trans isomerase SurA</fullName>
        <shortName evidence="7">PPIase SurA</shortName>
        <ecNumber evidence="7">5.2.1.8</ecNumber>
    </alternativeName>
    <alternativeName>
        <fullName evidence="7">Rotamase SurA</fullName>
    </alternativeName>
</protein>
<dbReference type="PROSITE" id="PS01096">
    <property type="entry name" value="PPIC_PPIASE_1"/>
    <property type="match status" value="1"/>
</dbReference>
<dbReference type="Gene3D" id="3.10.50.40">
    <property type="match status" value="2"/>
</dbReference>
<dbReference type="InterPro" id="IPR023058">
    <property type="entry name" value="PPIase_PpiC_CS"/>
</dbReference>
<keyword evidence="4 7" id="KW-0697">Rotamase</keyword>